<feature type="transmembrane region" description="Helical" evidence="1">
    <location>
        <begin position="80"/>
        <end position="97"/>
    </location>
</feature>
<evidence type="ECO:0000259" key="3">
    <source>
        <dbReference type="Pfam" id="PF16344"/>
    </source>
</evidence>
<name>A0AAE3IJA9_9BACT</name>
<keyword evidence="1" id="KW-1133">Transmembrane helix</keyword>
<dbReference type="PIRSF" id="PIRSF018266">
    <property type="entry name" value="FecR"/>
    <property type="match status" value="1"/>
</dbReference>
<dbReference type="Gene3D" id="3.55.50.30">
    <property type="match status" value="1"/>
</dbReference>
<dbReference type="Pfam" id="PF16344">
    <property type="entry name" value="FecR_C"/>
    <property type="match status" value="1"/>
</dbReference>
<dbReference type="EMBL" id="JAOTPL010000001">
    <property type="protein sequence ID" value="MCU7693055.1"/>
    <property type="molecule type" value="Genomic_DNA"/>
</dbReference>
<proteinExistence type="predicted"/>
<comment type="caution">
    <text evidence="4">The sequence shown here is derived from an EMBL/GenBank/DDBJ whole genome shotgun (WGS) entry which is preliminary data.</text>
</comment>
<accession>A0AAE3IJA9</accession>
<feature type="domain" description="FecR protein" evidence="2">
    <location>
        <begin position="127"/>
        <end position="211"/>
    </location>
</feature>
<evidence type="ECO:0000256" key="1">
    <source>
        <dbReference type="SAM" id="Phobius"/>
    </source>
</evidence>
<dbReference type="RefSeq" id="WP_263036543.1">
    <property type="nucleotide sequence ID" value="NZ_JAOTPL010000001.1"/>
</dbReference>
<evidence type="ECO:0000259" key="2">
    <source>
        <dbReference type="Pfam" id="PF04773"/>
    </source>
</evidence>
<dbReference type="GO" id="GO:0016989">
    <property type="term" value="F:sigma factor antagonist activity"/>
    <property type="evidence" value="ECO:0007669"/>
    <property type="project" value="TreeGrafter"/>
</dbReference>
<dbReference type="Pfam" id="PF04773">
    <property type="entry name" value="FecR"/>
    <property type="match status" value="1"/>
</dbReference>
<keyword evidence="5" id="KW-1185">Reference proteome</keyword>
<sequence length="347" mass="39145">MDKSIDIEKIEKFLANECSYVEAEEIAAYLKAHIEELDRLDVFGDAGEKEITVLSPALKHRIYNKISPNNTRRISIWKRALAAACIIAAMLGIFFTYNSNNKSTDKEEQSYAVLLKNIANKGTDTMLVLLPDGSKLILDPMAAITYQNDFASIRSVHLDSGNAYFIVARDTLRPFNVFANGIKTTALGTEFWVENDLSVSSIKVKLASGKVAVVSTDKKFTMDSVYLKPSQECWIDKRTGHVKVVEQKMKTAKTITIDKEEKAEQPDNTVLWTNNNLQLSKAKLDNVLRKLENRYNVTIVVDQQIINRATITGKILYSDSLDVIIKSICDINNLNYEKRNDTIFMTK</sequence>
<keyword evidence="1" id="KW-0812">Transmembrane</keyword>
<dbReference type="Gene3D" id="2.60.120.1440">
    <property type="match status" value="1"/>
</dbReference>
<dbReference type="PANTHER" id="PTHR30273:SF2">
    <property type="entry name" value="PROTEIN FECR"/>
    <property type="match status" value="1"/>
</dbReference>
<reference evidence="4" key="1">
    <citation type="submission" date="2022-10" db="EMBL/GenBank/DDBJ databases">
        <authorList>
            <person name="Kim H.S."/>
            <person name="Kim J.-S."/>
            <person name="Suh M.K."/>
            <person name="Eom M.K."/>
            <person name="Lee J.-S."/>
        </authorList>
    </citation>
    <scope>NUCLEOTIDE SEQUENCE</scope>
    <source>
        <strain evidence="4">LIP-5</strain>
    </source>
</reference>
<evidence type="ECO:0000313" key="5">
    <source>
        <dbReference type="Proteomes" id="UP001209317"/>
    </source>
</evidence>
<gene>
    <name evidence="4" type="ORF">OD355_00840</name>
</gene>
<protein>
    <submittedName>
        <fullName evidence="4">FecR family protein</fullName>
    </submittedName>
</protein>
<evidence type="ECO:0000313" key="4">
    <source>
        <dbReference type="EMBL" id="MCU7693055.1"/>
    </source>
</evidence>
<dbReference type="InterPro" id="IPR006860">
    <property type="entry name" value="FecR"/>
</dbReference>
<feature type="domain" description="Protein FecR C-terminal" evidence="3">
    <location>
        <begin position="279"/>
        <end position="344"/>
    </location>
</feature>
<organism evidence="4 5">
    <name type="scientific">Haoranjiania flava</name>
    <dbReference type="NCBI Taxonomy" id="1856322"/>
    <lineage>
        <taxon>Bacteria</taxon>
        <taxon>Pseudomonadati</taxon>
        <taxon>Bacteroidota</taxon>
        <taxon>Chitinophagia</taxon>
        <taxon>Chitinophagales</taxon>
        <taxon>Chitinophagaceae</taxon>
        <taxon>Haoranjiania</taxon>
    </lineage>
</organism>
<dbReference type="AlphaFoldDB" id="A0AAE3IJA9"/>
<dbReference type="InterPro" id="IPR032508">
    <property type="entry name" value="FecR_C"/>
</dbReference>
<dbReference type="PANTHER" id="PTHR30273">
    <property type="entry name" value="PERIPLASMIC SIGNAL SENSOR AND SIGMA FACTOR ACTIVATOR FECR-RELATED"/>
    <property type="match status" value="1"/>
</dbReference>
<dbReference type="InterPro" id="IPR012373">
    <property type="entry name" value="Ferrdict_sens_TM"/>
</dbReference>
<keyword evidence="1" id="KW-0472">Membrane</keyword>
<dbReference type="Proteomes" id="UP001209317">
    <property type="component" value="Unassembled WGS sequence"/>
</dbReference>